<evidence type="ECO:0000259" key="7">
    <source>
        <dbReference type="Pfam" id="PF00082"/>
    </source>
</evidence>
<dbReference type="InterPro" id="IPR036852">
    <property type="entry name" value="Peptidase_S8/S53_dom_sf"/>
</dbReference>
<dbReference type="PROSITE" id="PS00137">
    <property type="entry name" value="SUBTILASE_HIS"/>
    <property type="match status" value="1"/>
</dbReference>
<evidence type="ECO:0000256" key="3">
    <source>
        <dbReference type="ARBA" id="ARBA00022801"/>
    </source>
</evidence>
<dbReference type="InterPro" id="IPR023828">
    <property type="entry name" value="Peptidase_S8_Ser-AS"/>
</dbReference>
<comment type="similarity">
    <text evidence="1 5">Belongs to the peptidase S8 family.</text>
</comment>
<dbReference type="PROSITE" id="PS00138">
    <property type="entry name" value="SUBTILASE_SER"/>
    <property type="match status" value="1"/>
</dbReference>
<dbReference type="InterPro" id="IPR022398">
    <property type="entry name" value="Peptidase_S8_His-AS"/>
</dbReference>
<name>A0ABN6NWU4_9PROT</name>
<feature type="region of interest" description="Disordered" evidence="6">
    <location>
        <begin position="570"/>
        <end position="591"/>
    </location>
</feature>
<dbReference type="Gene3D" id="3.40.50.200">
    <property type="entry name" value="Peptidase S8/S53 domain"/>
    <property type="match status" value="1"/>
</dbReference>
<evidence type="ECO:0000256" key="6">
    <source>
        <dbReference type="SAM" id="MobiDB-lite"/>
    </source>
</evidence>
<feature type="active site" description="Charge relay system" evidence="5">
    <location>
        <position position="296"/>
    </location>
</feature>
<evidence type="ECO:0000256" key="1">
    <source>
        <dbReference type="ARBA" id="ARBA00011073"/>
    </source>
</evidence>
<accession>A0ABN6NWU4</accession>
<dbReference type="PROSITE" id="PS51892">
    <property type="entry name" value="SUBTILASE"/>
    <property type="match status" value="1"/>
</dbReference>
<dbReference type="Pfam" id="PF00082">
    <property type="entry name" value="Peptidase_S8"/>
    <property type="match status" value="2"/>
</dbReference>
<proteinExistence type="inferred from homology"/>
<evidence type="ECO:0000256" key="5">
    <source>
        <dbReference type="PROSITE-ProRule" id="PRU01240"/>
    </source>
</evidence>
<dbReference type="SUPFAM" id="SSF52743">
    <property type="entry name" value="Subtilisin-like"/>
    <property type="match status" value="1"/>
</dbReference>
<protein>
    <recommendedName>
        <fullName evidence="7">Peptidase S8/S53 domain-containing protein</fullName>
    </recommendedName>
</protein>
<dbReference type="PANTHER" id="PTHR43399:SF4">
    <property type="entry name" value="CELL WALL-ASSOCIATED PROTEASE"/>
    <property type="match status" value="1"/>
</dbReference>
<organism evidence="8 9">
    <name type="scientific">Roseomonas fluvialis</name>
    <dbReference type="NCBI Taxonomy" id="1750527"/>
    <lineage>
        <taxon>Bacteria</taxon>
        <taxon>Pseudomonadati</taxon>
        <taxon>Pseudomonadota</taxon>
        <taxon>Alphaproteobacteria</taxon>
        <taxon>Acetobacterales</taxon>
        <taxon>Roseomonadaceae</taxon>
        <taxon>Roseomonas</taxon>
    </lineage>
</organism>
<feature type="active site" description="Charge relay system" evidence="5">
    <location>
        <position position="632"/>
    </location>
</feature>
<evidence type="ECO:0000313" key="8">
    <source>
        <dbReference type="EMBL" id="BDG70476.1"/>
    </source>
</evidence>
<dbReference type="InterPro" id="IPR051048">
    <property type="entry name" value="Peptidase_S8/S53_subtilisin"/>
</dbReference>
<keyword evidence="4 5" id="KW-0720">Serine protease</keyword>
<dbReference type="EMBL" id="AP025637">
    <property type="protein sequence ID" value="BDG70476.1"/>
    <property type="molecule type" value="Genomic_DNA"/>
</dbReference>
<dbReference type="Proteomes" id="UP000831327">
    <property type="component" value="Chromosome"/>
</dbReference>
<keyword evidence="3 5" id="KW-0378">Hydrolase</keyword>
<evidence type="ECO:0000256" key="4">
    <source>
        <dbReference type="ARBA" id="ARBA00022825"/>
    </source>
</evidence>
<dbReference type="InterPro" id="IPR000209">
    <property type="entry name" value="Peptidase_S8/S53_dom"/>
</dbReference>
<feature type="domain" description="Peptidase S8/S53" evidence="7">
    <location>
        <begin position="187"/>
        <end position="415"/>
    </location>
</feature>
<sequence length="694" mass="71797">MRRMIPLDPAPPQDGPSTVVIAPLARRAARPKLDARLAYLAGLSPEQLHRLKATEDAVFARFAGTQGGDTSPSPSFAPLSAGVLLPASTAAPWRDGGLCARLSEATFSVLILGSASARDLIEVGVRPRSRSGDVVTALLPLSSLRRVEALDRIAFIELARAWRHDLDEAIPFAGIDALHGATPSVDGSGTIIGIIDNVIDIYHPDFRDAQNKTRLLSIWDQTLTPTGTETGPPLHPALPGFLPDLGAAYGVEYRRAAIDAELSAFNPPPVPPYQIVRHAPPDPAVTPKPVVDAATHGSMVAGCAAGNGRGGGAPGAAPGSSIIFVSPLSYDSGVMLNADNTAILDGCAYIFARAQETGRPCVVNISLGDNQGPHDGTTCGERFLDSLLGVPGRAIVLSAGNSTTTAAHAEGIVAPGAPERLVLRYAANPSDPTDLPRNSDTIEIWYAGLDRITATLTVPTTPATVIGPIDAGSASGDVIVGGVTVSITSAVNDPRNGDNVLTILIVVPDGASVPLGDWQILLTGTTITHGAFHGWVDRNNRGKSMWMPPHRQESRRTIGVPATARLPITVGNHGPTANPPAIWGTSGLGPTRDGRVKPDIAAMGRNISAPVPRNMRTVPPGAATYASATGTSYSAPIVAGAAALLFQCRSPAVTCATIKQILTQTAGTTGLAIPSNAFGQGYLQMGAACEATIV</sequence>
<dbReference type="PRINTS" id="PR00723">
    <property type="entry name" value="SUBTILISIN"/>
</dbReference>
<feature type="active site" description="Charge relay system" evidence="5">
    <location>
        <position position="196"/>
    </location>
</feature>
<feature type="domain" description="Peptidase S8/S53" evidence="7">
    <location>
        <begin position="552"/>
        <end position="681"/>
    </location>
</feature>
<dbReference type="InterPro" id="IPR015500">
    <property type="entry name" value="Peptidase_S8_subtilisin-rel"/>
</dbReference>
<keyword evidence="2 5" id="KW-0645">Protease</keyword>
<reference evidence="8 9" key="1">
    <citation type="journal article" date="2016" name="Microbes Environ.">
        <title>Phylogenetically diverse aerobic anoxygenic phototrophic bacteria isolated from epilithic biofilms in Tama river, Japan.</title>
        <authorList>
            <person name="Hirose S."/>
            <person name="Matsuura K."/>
            <person name="Haruta S."/>
        </authorList>
    </citation>
    <scope>NUCLEOTIDE SEQUENCE [LARGE SCALE GENOMIC DNA]</scope>
    <source>
        <strain evidence="8 9">S08</strain>
    </source>
</reference>
<gene>
    <name evidence="8" type="ORF">Rmf_04050</name>
</gene>
<evidence type="ECO:0000256" key="2">
    <source>
        <dbReference type="ARBA" id="ARBA00022670"/>
    </source>
</evidence>
<keyword evidence="9" id="KW-1185">Reference proteome</keyword>
<evidence type="ECO:0000313" key="9">
    <source>
        <dbReference type="Proteomes" id="UP000831327"/>
    </source>
</evidence>
<dbReference type="Gene3D" id="2.60.120.1290">
    <property type="match status" value="1"/>
</dbReference>
<dbReference type="PANTHER" id="PTHR43399">
    <property type="entry name" value="SUBTILISIN-RELATED"/>
    <property type="match status" value="1"/>
</dbReference>